<dbReference type="SUPFAM" id="SSF51735">
    <property type="entry name" value="NAD(P)-binding Rossmann-fold domains"/>
    <property type="match status" value="1"/>
</dbReference>
<evidence type="ECO:0000313" key="2">
    <source>
        <dbReference type="EMBL" id="MBB5534918.1"/>
    </source>
</evidence>
<dbReference type="EMBL" id="JACHBK010000003">
    <property type="protein sequence ID" value="MBB5534918.1"/>
    <property type="molecule type" value="Genomic_DNA"/>
</dbReference>
<dbReference type="SMART" id="SM00829">
    <property type="entry name" value="PKS_ER"/>
    <property type="match status" value="1"/>
</dbReference>
<dbReference type="InterPro" id="IPR020843">
    <property type="entry name" value="ER"/>
</dbReference>
<dbReference type="AlphaFoldDB" id="A0A7W8X8W1"/>
<dbReference type="InterPro" id="IPR052711">
    <property type="entry name" value="Zinc_ADH-like"/>
</dbReference>
<protein>
    <submittedName>
        <fullName evidence="2">NADPH:quinone reductase-like Zn-dependent oxidoreductase</fullName>
    </submittedName>
</protein>
<dbReference type="CDD" id="cd08276">
    <property type="entry name" value="MDR7"/>
    <property type="match status" value="1"/>
</dbReference>
<dbReference type="InterPro" id="IPR013149">
    <property type="entry name" value="ADH-like_C"/>
</dbReference>
<feature type="domain" description="Enoyl reductase (ER)" evidence="1">
    <location>
        <begin position="14"/>
        <end position="338"/>
    </location>
</feature>
<dbReference type="InterPro" id="IPR011032">
    <property type="entry name" value="GroES-like_sf"/>
</dbReference>
<keyword evidence="3" id="KW-1185">Reference proteome</keyword>
<accession>A0A7W8X8W1</accession>
<dbReference type="PANTHER" id="PTHR45033">
    <property type="match status" value="1"/>
</dbReference>
<name>A0A7W8X8W1_9HYPH</name>
<dbReference type="SUPFAM" id="SSF50129">
    <property type="entry name" value="GroES-like"/>
    <property type="match status" value="1"/>
</dbReference>
<dbReference type="Proteomes" id="UP000585507">
    <property type="component" value="Unassembled WGS sequence"/>
</dbReference>
<proteinExistence type="predicted"/>
<evidence type="ECO:0000313" key="3">
    <source>
        <dbReference type="Proteomes" id="UP000585507"/>
    </source>
</evidence>
<dbReference type="Gene3D" id="3.40.50.720">
    <property type="entry name" value="NAD(P)-binding Rossmann-like Domain"/>
    <property type="match status" value="1"/>
</dbReference>
<sequence length="341" mass="35902">MADTMRRWSMAAIGRDKLKLETVAVPRPGPAEIRVKVSAASLNYRDKLVIETGMGLALPQPFVPASDMAGVVDAIGPGVTRFKPGDRVISTFKPDWIDAADNGNARVPAYQTLGGVYQGVLAEYVVFPDNWFSAAPESLNDAEASTLPVAGLTAWFALIERGGLKAGSTVLVQGTGGVALFGLQIAKAHGATVIVTSRSDEKLEKAKALGAHHGINSSEEDWVEATYRLTGDAGVDHILEIAGGPSLAQSIRAVAVHGKISLIGVLDGFEIAGPAGPLLLKSPVIQGISVGHRRALEDFSRAIDSTGIKPVIDAHYPLEDLQAALNHLDRGPFGKIVINLN</sequence>
<comment type="caution">
    <text evidence="2">The sequence shown here is derived from an EMBL/GenBank/DDBJ whole genome shotgun (WGS) entry which is preliminary data.</text>
</comment>
<dbReference type="Pfam" id="PF08240">
    <property type="entry name" value="ADH_N"/>
    <property type="match status" value="1"/>
</dbReference>
<dbReference type="PANTHER" id="PTHR45033:SF2">
    <property type="entry name" value="ZINC-TYPE ALCOHOL DEHYDROGENASE-LIKE PROTEIN C1773.06C"/>
    <property type="match status" value="1"/>
</dbReference>
<evidence type="ECO:0000259" key="1">
    <source>
        <dbReference type="SMART" id="SM00829"/>
    </source>
</evidence>
<dbReference type="InterPro" id="IPR036291">
    <property type="entry name" value="NAD(P)-bd_dom_sf"/>
</dbReference>
<dbReference type="InterPro" id="IPR013154">
    <property type="entry name" value="ADH-like_N"/>
</dbReference>
<dbReference type="Pfam" id="PF00107">
    <property type="entry name" value="ADH_zinc_N"/>
    <property type="match status" value="1"/>
</dbReference>
<dbReference type="GO" id="GO:0016491">
    <property type="term" value="F:oxidoreductase activity"/>
    <property type="evidence" value="ECO:0007669"/>
    <property type="project" value="InterPro"/>
</dbReference>
<organism evidence="2 3">
    <name type="scientific">Rhizobium giardinii</name>
    <dbReference type="NCBI Taxonomy" id="56731"/>
    <lineage>
        <taxon>Bacteria</taxon>
        <taxon>Pseudomonadati</taxon>
        <taxon>Pseudomonadota</taxon>
        <taxon>Alphaproteobacteria</taxon>
        <taxon>Hyphomicrobiales</taxon>
        <taxon>Rhizobiaceae</taxon>
        <taxon>Rhizobium/Agrobacterium group</taxon>
        <taxon>Rhizobium</taxon>
    </lineage>
</organism>
<gene>
    <name evidence="2" type="ORF">GGD55_001601</name>
</gene>
<dbReference type="Gene3D" id="3.90.180.10">
    <property type="entry name" value="Medium-chain alcohol dehydrogenases, catalytic domain"/>
    <property type="match status" value="1"/>
</dbReference>
<dbReference type="RefSeq" id="WP_026203110.1">
    <property type="nucleotide sequence ID" value="NZ_JACHBK010000003.1"/>
</dbReference>
<reference evidence="2 3" key="1">
    <citation type="submission" date="2020-08" db="EMBL/GenBank/DDBJ databases">
        <title>Genomic Encyclopedia of Type Strains, Phase IV (KMG-V): Genome sequencing to study the core and pangenomes of soil and plant-associated prokaryotes.</title>
        <authorList>
            <person name="Whitman W."/>
        </authorList>
    </citation>
    <scope>NUCLEOTIDE SEQUENCE [LARGE SCALE GENOMIC DNA]</scope>
    <source>
        <strain evidence="2 3">SEMIA 4084</strain>
    </source>
</reference>